<dbReference type="PANTHER" id="PTHR13651">
    <property type="entry name" value="PROTEIN ABITRAM"/>
    <property type="match status" value="1"/>
</dbReference>
<comment type="caution">
    <text evidence="1">The sequence shown here is derived from an EMBL/GenBank/DDBJ whole genome shotgun (WGS) entry which is preliminary data.</text>
</comment>
<dbReference type="AlphaFoldDB" id="A0A7J7KF97"/>
<dbReference type="Proteomes" id="UP000593567">
    <property type="component" value="Unassembled WGS sequence"/>
</dbReference>
<proteinExistence type="predicted"/>
<evidence type="ECO:0000313" key="2">
    <source>
        <dbReference type="Proteomes" id="UP000593567"/>
    </source>
</evidence>
<gene>
    <name evidence="1" type="ORF">EB796_005551</name>
</gene>
<sequence>MFSFACCGMITPNAQFVSETGVVCLVTCTDGSVYTIYSCVKGRLVEVNTRLLDNPSLLVSKVGDNFVSAIYNLVL</sequence>
<dbReference type="InterPro" id="IPR039169">
    <property type="entry name" value="Abitram"/>
</dbReference>
<evidence type="ECO:0000313" key="1">
    <source>
        <dbReference type="EMBL" id="KAF6036146.1"/>
    </source>
</evidence>
<dbReference type="SUPFAM" id="SSF51230">
    <property type="entry name" value="Single hybrid motif"/>
    <property type="match status" value="1"/>
</dbReference>
<organism evidence="1 2">
    <name type="scientific">Bugula neritina</name>
    <name type="common">Brown bryozoan</name>
    <name type="synonym">Sertularia neritina</name>
    <dbReference type="NCBI Taxonomy" id="10212"/>
    <lineage>
        <taxon>Eukaryota</taxon>
        <taxon>Metazoa</taxon>
        <taxon>Spiralia</taxon>
        <taxon>Lophotrochozoa</taxon>
        <taxon>Bryozoa</taxon>
        <taxon>Gymnolaemata</taxon>
        <taxon>Cheilostomatida</taxon>
        <taxon>Flustrina</taxon>
        <taxon>Buguloidea</taxon>
        <taxon>Bugulidae</taxon>
        <taxon>Bugula</taxon>
    </lineage>
</organism>
<dbReference type="PANTHER" id="PTHR13651:SF0">
    <property type="entry name" value="PROTEIN ABITRAM"/>
    <property type="match status" value="1"/>
</dbReference>
<dbReference type="OrthoDB" id="48130at2759"/>
<protein>
    <submittedName>
        <fullName evidence="1">FAM206A</fullName>
    </submittedName>
</protein>
<keyword evidence="2" id="KW-1185">Reference proteome</keyword>
<dbReference type="EMBL" id="VXIV02000772">
    <property type="protein sequence ID" value="KAF6036146.1"/>
    <property type="molecule type" value="Genomic_DNA"/>
</dbReference>
<accession>A0A7J7KF97</accession>
<dbReference type="GO" id="GO:0005634">
    <property type="term" value="C:nucleus"/>
    <property type="evidence" value="ECO:0007669"/>
    <property type="project" value="TreeGrafter"/>
</dbReference>
<dbReference type="InterPro" id="IPR011053">
    <property type="entry name" value="Single_hybrid_motif"/>
</dbReference>
<dbReference type="Gene3D" id="2.40.50.100">
    <property type="match status" value="1"/>
</dbReference>
<name>A0A7J7KF97_BUGNE</name>
<reference evidence="1" key="1">
    <citation type="submission" date="2020-06" db="EMBL/GenBank/DDBJ databases">
        <title>Draft genome of Bugula neritina, a colonial animal packing powerful symbionts and potential medicines.</title>
        <authorList>
            <person name="Rayko M."/>
        </authorList>
    </citation>
    <scope>NUCLEOTIDE SEQUENCE [LARGE SCALE GENOMIC DNA]</scope>
    <source>
        <strain evidence="1">Kwan_BN1</strain>
    </source>
</reference>